<gene>
    <name evidence="6" type="ORF">OMED0929_LOCUS2275</name>
</gene>
<keyword evidence="3" id="KW-0418">Kinase</keyword>
<dbReference type="InterPro" id="IPR045540">
    <property type="entry name" value="YegS/DAGK_C"/>
</dbReference>
<dbReference type="PANTHER" id="PTHR12358">
    <property type="entry name" value="SPHINGOSINE KINASE"/>
    <property type="match status" value="1"/>
</dbReference>
<dbReference type="PROSITE" id="PS50146">
    <property type="entry name" value="DAGK"/>
    <property type="match status" value="1"/>
</dbReference>
<sequence>MSSWLYVADGDDESRHGYVVTGFGGGAVGTTTALGDVDVERGGGGTTTASGLPPTMSVHARNGSDVSVMSYASAMSVVAPTMVEEHARVSIAVGDVIRCECSSTRGANGDDQVWAVVIKANHRVRIGPILKKKRSSKVKEYRFEFASEAAMRSAALEAALACRLNDRGDYDLSASGRRRLLVIVNPKSGKGDGVKIWETKAAVVLRAAGFEFDVKTTTGAKEATRVARSADLSKYTGIVAVGGDGTVAELFQGLGERDDAVRAMKVPIGIIPAGSGNALCKSIQSDANEFCDPVSCAVTIARGHARALDRAEIKFQDQSTKGWSSTKTTHSLLSTSWGFFSDVDIESEKFRCLGGLRFTLQAIVRIISRRMYRCKLMYETNELGETHNATHSLGPIGEPVANRPGWRVVEGEILGLWVLNVPWGTETTLAAPHAKFDDGSIDLVIVRPTNRRNMLKLLLAFDAGEHIHNRAVEYIKAKSFELYPEENCSNKAGGFIAVDGEVAAQRYDPKRSQEKYGPFRCDVSRAGCQVFAPSSTL</sequence>
<organism evidence="6">
    <name type="scientific">Ostreococcus mediterraneus</name>
    <dbReference type="NCBI Taxonomy" id="1486918"/>
    <lineage>
        <taxon>Eukaryota</taxon>
        <taxon>Viridiplantae</taxon>
        <taxon>Chlorophyta</taxon>
        <taxon>Mamiellophyceae</taxon>
        <taxon>Mamiellales</taxon>
        <taxon>Bathycoccaceae</taxon>
        <taxon>Ostreococcus</taxon>
    </lineage>
</organism>
<dbReference type="GO" id="GO:0016020">
    <property type="term" value="C:membrane"/>
    <property type="evidence" value="ECO:0007669"/>
    <property type="project" value="TreeGrafter"/>
</dbReference>
<keyword evidence="4" id="KW-0067">ATP-binding</keyword>
<accession>A0A7S0KFC5</accession>
<dbReference type="GO" id="GO:0046512">
    <property type="term" value="P:sphingosine biosynthetic process"/>
    <property type="evidence" value="ECO:0007669"/>
    <property type="project" value="TreeGrafter"/>
</dbReference>
<dbReference type="GO" id="GO:0001727">
    <property type="term" value="F:lipid kinase activity"/>
    <property type="evidence" value="ECO:0007669"/>
    <property type="project" value="TreeGrafter"/>
</dbReference>
<evidence type="ECO:0000313" key="6">
    <source>
        <dbReference type="EMBL" id="CAD8579460.1"/>
    </source>
</evidence>
<dbReference type="InterPro" id="IPR017438">
    <property type="entry name" value="ATP-NAD_kinase_N"/>
</dbReference>
<dbReference type="InterPro" id="IPR016064">
    <property type="entry name" value="NAD/diacylglycerol_kinase_sf"/>
</dbReference>
<dbReference type="GO" id="GO:0005524">
    <property type="term" value="F:ATP binding"/>
    <property type="evidence" value="ECO:0007669"/>
    <property type="project" value="UniProtKB-KW"/>
</dbReference>
<protein>
    <recommendedName>
        <fullName evidence="5">DAGKc domain-containing protein</fullName>
    </recommendedName>
</protein>
<evidence type="ECO:0000256" key="3">
    <source>
        <dbReference type="ARBA" id="ARBA00022777"/>
    </source>
</evidence>
<evidence type="ECO:0000256" key="4">
    <source>
        <dbReference type="ARBA" id="ARBA00022840"/>
    </source>
</evidence>
<reference evidence="6" key="1">
    <citation type="submission" date="2021-01" db="EMBL/GenBank/DDBJ databases">
        <authorList>
            <person name="Corre E."/>
            <person name="Pelletier E."/>
            <person name="Niang G."/>
            <person name="Scheremetjew M."/>
            <person name="Finn R."/>
            <person name="Kale V."/>
            <person name="Holt S."/>
            <person name="Cochrane G."/>
            <person name="Meng A."/>
            <person name="Brown T."/>
            <person name="Cohen L."/>
        </authorList>
    </citation>
    <scope>NUCLEOTIDE SEQUENCE</scope>
    <source>
        <strain evidence="6">Clade-D-RCC2572</strain>
    </source>
</reference>
<dbReference type="SUPFAM" id="SSF111331">
    <property type="entry name" value="NAD kinase/diacylglycerol kinase-like"/>
    <property type="match status" value="1"/>
</dbReference>
<proteinExistence type="predicted"/>
<dbReference type="SMART" id="SM00046">
    <property type="entry name" value="DAGKc"/>
    <property type="match status" value="1"/>
</dbReference>
<keyword evidence="2" id="KW-0547">Nucleotide-binding</keyword>
<dbReference type="Gene3D" id="2.60.200.40">
    <property type="match status" value="1"/>
</dbReference>
<dbReference type="AlphaFoldDB" id="A0A7S0KFC5"/>
<name>A0A7S0KFC5_9CHLO</name>
<dbReference type="Pfam" id="PF19279">
    <property type="entry name" value="YegS_C"/>
    <property type="match status" value="1"/>
</dbReference>
<evidence type="ECO:0000259" key="5">
    <source>
        <dbReference type="PROSITE" id="PS50146"/>
    </source>
</evidence>
<evidence type="ECO:0000256" key="1">
    <source>
        <dbReference type="ARBA" id="ARBA00022679"/>
    </source>
</evidence>
<dbReference type="PANTHER" id="PTHR12358:SF31">
    <property type="entry name" value="ACYLGLYCEROL KINASE, MITOCHONDRIAL"/>
    <property type="match status" value="1"/>
</dbReference>
<dbReference type="EMBL" id="HBEW01002764">
    <property type="protein sequence ID" value="CAD8579460.1"/>
    <property type="molecule type" value="Transcribed_RNA"/>
</dbReference>
<dbReference type="CDD" id="cd01653">
    <property type="entry name" value="GATase1"/>
    <property type="match status" value="1"/>
</dbReference>
<dbReference type="Gene3D" id="3.40.50.10330">
    <property type="entry name" value="Probable inorganic polyphosphate/atp-NAD kinase, domain 1"/>
    <property type="match status" value="1"/>
</dbReference>
<evidence type="ECO:0000256" key="2">
    <source>
        <dbReference type="ARBA" id="ARBA00022741"/>
    </source>
</evidence>
<dbReference type="InterPro" id="IPR050187">
    <property type="entry name" value="Lipid_Phosphate_FormReg"/>
</dbReference>
<dbReference type="Pfam" id="PF00781">
    <property type="entry name" value="DAGK_cat"/>
    <property type="match status" value="1"/>
</dbReference>
<keyword evidence="1" id="KW-0808">Transferase</keyword>
<dbReference type="InterPro" id="IPR001206">
    <property type="entry name" value="Diacylglycerol_kinase_cat_dom"/>
</dbReference>
<dbReference type="GO" id="GO:0005737">
    <property type="term" value="C:cytoplasm"/>
    <property type="evidence" value="ECO:0007669"/>
    <property type="project" value="TreeGrafter"/>
</dbReference>
<feature type="domain" description="DAGKc" evidence="5">
    <location>
        <begin position="175"/>
        <end position="317"/>
    </location>
</feature>